<reference evidence="2 3" key="1">
    <citation type="journal article" date="2015" name="Genome Announc.">
        <title>Expanding the biotechnology potential of lactobacilli through comparative genomics of 213 strains and associated genera.</title>
        <authorList>
            <person name="Sun Z."/>
            <person name="Harris H.M."/>
            <person name="McCann A."/>
            <person name="Guo C."/>
            <person name="Argimon S."/>
            <person name="Zhang W."/>
            <person name="Yang X."/>
            <person name="Jeffery I.B."/>
            <person name="Cooney J.C."/>
            <person name="Kagawa T.F."/>
            <person name="Liu W."/>
            <person name="Song Y."/>
            <person name="Salvetti E."/>
            <person name="Wrobel A."/>
            <person name="Rasinkangas P."/>
            <person name="Parkhill J."/>
            <person name="Rea M.C."/>
            <person name="O'Sullivan O."/>
            <person name="Ritari J."/>
            <person name="Douillard F.P."/>
            <person name="Paul Ross R."/>
            <person name="Yang R."/>
            <person name="Briner A.E."/>
            <person name="Felis G.E."/>
            <person name="de Vos W.M."/>
            <person name="Barrangou R."/>
            <person name="Klaenhammer T.R."/>
            <person name="Caufield P.W."/>
            <person name="Cui Y."/>
            <person name="Zhang H."/>
            <person name="O'Toole P.W."/>
        </authorList>
    </citation>
    <scope>NUCLEOTIDE SEQUENCE [LARGE SCALE GENOMIC DNA]</scope>
    <source>
        <strain evidence="2 3">DSM 13343</strain>
    </source>
</reference>
<dbReference type="PATRIC" id="fig|1423769.4.peg.767"/>
<dbReference type="AlphaFoldDB" id="A0A0R1QSH6"/>
<name>A0A0R1QSH6_9LACO</name>
<dbReference type="RefSeq" id="WP_054719895.1">
    <property type="nucleotide sequence ID" value="NZ_AZEU01000128.1"/>
</dbReference>
<dbReference type="OrthoDB" id="2298616at2"/>
<protein>
    <submittedName>
        <fullName evidence="2">Uncharacterized protein</fullName>
    </submittedName>
</protein>
<keyword evidence="3" id="KW-1185">Reference proteome</keyword>
<keyword evidence="1" id="KW-1133">Transmembrane helix</keyword>
<evidence type="ECO:0000256" key="1">
    <source>
        <dbReference type="SAM" id="Phobius"/>
    </source>
</evidence>
<sequence length="124" mass="14255">MKIYYNNAMSKKMTANVWVNDKQYSLATNDHLELNVKRGDKVQYKVGKFSAKRSIDFQSTGASFSIEPDKKLQGIYIAIMLAVLLLLWYMKSENSPLVYIILIVAIAGYEAVNYFRGYMARPMH</sequence>
<dbReference type="EMBL" id="AZEU01000128">
    <property type="protein sequence ID" value="KRL45370.1"/>
    <property type="molecule type" value="Genomic_DNA"/>
</dbReference>
<dbReference type="Proteomes" id="UP000051790">
    <property type="component" value="Unassembled WGS sequence"/>
</dbReference>
<keyword evidence="1" id="KW-0472">Membrane</keyword>
<organism evidence="2 3">
    <name type="scientific">Lacticaseibacillus manihotivorans DSM 13343 = JCM 12514</name>
    <dbReference type="NCBI Taxonomy" id="1423769"/>
    <lineage>
        <taxon>Bacteria</taxon>
        <taxon>Bacillati</taxon>
        <taxon>Bacillota</taxon>
        <taxon>Bacilli</taxon>
        <taxon>Lactobacillales</taxon>
        <taxon>Lactobacillaceae</taxon>
        <taxon>Lacticaseibacillus</taxon>
    </lineage>
</organism>
<accession>A0A0R1QSH6</accession>
<evidence type="ECO:0000313" key="3">
    <source>
        <dbReference type="Proteomes" id="UP000051790"/>
    </source>
</evidence>
<feature type="transmembrane region" description="Helical" evidence="1">
    <location>
        <begin position="96"/>
        <end position="115"/>
    </location>
</feature>
<feature type="transmembrane region" description="Helical" evidence="1">
    <location>
        <begin position="74"/>
        <end position="90"/>
    </location>
</feature>
<proteinExistence type="predicted"/>
<keyword evidence="1" id="KW-0812">Transmembrane</keyword>
<comment type="caution">
    <text evidence="2">The sequence shown here is derived from an EMBL/GenBank/DDBJ whole genome shotgun (WGS) entry which is preliminary data.</text>
</comment>
<gene>
    <name evidence="2" type="ORF">FD01_GL000719</name>
</gene>
<evidence type="ECO:0000313" key="2">
    <source>
        <dbReference type="EMBL" id="KRL45370.1"/>
    </source>
</evidence>